<reference evidence="1" key="1">
    <citation type="submission" date="2021-05" db="EMBL/GenBank/DDBJ databases">
        <title>Comparative genomics of three Colletotrichum scovillei strains and genetic complementation revealed genes involved fungal growth and virulence on chili pepper.</title>
        <authorList>
            <person name="Hsieh D.-K."/>
            <person name="Chuang S.-C."/>
            <person name="Chen C.-Y."/>
            <person name="Chao Y.-T."/>
            <person name="Lu M.-Y.J."/>
            <person name="Lee M.-H."/>
            <person name="Shih M.-C."/>
        </authorList>
    </citation>
    <scope>NUCLEOTIDE SEQUENCE</scope>
    <source>
        <strain evidence="1">Coll-153</strain>
    </source>
</reference>
<accession>A0A9P7R672</accession>
<dbReference type="Proteomes" id="UP000699042">
    <property type="component" value="Unassembled WGS sequence"/>
</dbReference>
<feature type="non-terminal residue" evidence="1">
    <location>
        <position position="1"/>
    </location>
</feature>
<evidence type="ECO:0000313" key="2">
    <source>
        <dbReference type="Proteomes" id="UP000699042"/>
    </source>
</evidence>
<evidence type="ECO:0000313" key="1">
    <source>
        <dbReference type="EMBL" id="KAG7048899.1"/>
    </source>
</evidence>
<name>A0A9P7R672_9PEZI</name>
<dbReference type="AlphaFoldDB" id="A0A9P7R672"/>
<organism evidence="1 2">
    <name type="scientific">Colletotrichum scovillei</name>
    <dbReference type="NCBI Taxonomy" id="1209932"/>
    <lineage>
        <taxon>Eukaryota</taxon>
        <taxon>Fungi</taxon>
        <taxon>Dikarya</taxon>
        <taxon>Ascomycota</taxon>
        <taxon>Pezizomycotina</taxon>
        <taxon>Sordariomycetes</taxon>
        <taxon>Hypocreomycetidae</taxon>
        <taxon>Glomerellales</taxon>
        <taxon>Glomerellaceae</taxon>
        <taxon>Colletotrichum</taxon>
        <taxon>Colletotrichum acutatum species complex</taxon>
    </lineage>
</organism>
<comment type="caution">
    <text evidence="1">The sequence shown here is derived from an EMBL/GenBank/DDBJ whole genome shotgun (WGS) entry which is preliminary data.</text>
</comment>
<proteinExistence type="predicted"/>
<sequence>PGNVCRSQLISSHCLSFLSKRQTVFHCSTKPHSILRQERIENMTKSRPIPTTELLRLQHPRDQI</sequence>
<gene>
    <name evidence="1" type="ORF">JMJ77_014527</name>
</gene>
<protein>
    <submittedName>
        <fullName evidence="1">Uncharacterized protein</fullName>
    </submittedName>
</protein>
<dbReference type="EMBL" id="JAESDN010000006">
    <property type="protein sequence ID" value="KAG7048899.1"/>
    <property type="molecule type" value="Genomic_DNA"/>
</dbReference>
<keyword evidence="2" id="KW-1185">Reference proteome</keyword>